<dbReference type="Gene3D" id="1.10.287.130">
    <property type="match status" value="1"/>
</dbReference>
<evidence type="ECO:0000256" key="4">
    <source>
        <dbReference type="SAM" id="Phobius"/>
    </source>
</evidence>
<organism evidence="6 7">
    <name type="scientific">Anoxynatronum sibiricum</name>
    <dbReference type="NCBI Taxonomy" id="210623"/>
    <lineage>
        <taxon>Bacteria</taxon>
        <taxon>Bacillati</taxon>
        <taxon>Bacillota</taxon>
        <taxon>Clostridia</taxon>
        <taxon>Eubacteriales</taxon>
        <taxon>Clostridiaceae</taxon>
        <taxon>Anoxynatronum</taxon>
    </lineage>
</organism>
<dbReference type="InterPro" id="IPR039506">
    <property type="entry name" value="SPOB_a"/>
</dbReference>
<dbReference type="SUPFAM" id="SSF55874">
    <property type="entry name" value="ATPase domain of HSP90 chaperone/DNA topoisomerase II/histidine kinase"/>
    <property type="match status" value="1"/>
</dbReference>
<feature type="transmembrane region" description="Helical" evidence="4">
    <location>
        <begin position="77"/>
        <end position="94"/>
    </location>
</feature>
<dbReference type="InterPro" id="IPR036890">
    <property type="entry name" value="HATPase_C_sf"/>
</dbReference>
<feature type="transmembrane region" description="Helical" evidence="4">
    <location>
        <begin position="138"/>
        <end position="160"/>
    </location>
</feature>
<protein>
    <submittedName>
        <fullName evidence="6">GHKL domain-containing protein</fullName>
    </submittedName>
</protein>
<dbReference type="PANTHER" id="PTHR40448:SF1">
    <property type="entry name" value="TWO-COMPONENT SENSOR HISTIDINE KINASE"/>
    <property type="match status" value="1"/>
</dbReference>
<keyword evidence="4" id="KW-1133">Transmembrane helix</keyword>
<dbReference type="PANTHER" id="PTHR40448">
    <property type="entry name" value="TWO-COMPONENT SENSOR HISTIDINE KINASE"/>
    <property type="match status" value="1"/>
</dbReference>
<feature type="transmembrane region" description="Helical" evidence="4">
    <location>
        <begin position="22"/>
        <end position="42"/>
    </location>
</feature>
<name>A0ABU9VX92_9CLOT</name>
<dbReference type="EMBL" id="JBCITM010000021">
    <property type="protein sequence ID" value="MEN1761782.1"/>
    <property type="molecule type" value="Genomic_DNA"/>
</dbReference>
<keyword evidence="1" id="KW-0597">Phosphoprotein</keyword>
<dbReference type="CDD" id="cd16935">
    <property type="entry name" value="HATPase_AgrC-ComD-like"/>
    <property type="match status" value="1"/>
</dbReference>
<dbReference type="InterPro" id="IPR003594">
    <property type="entry name" value="HATPase_dom"/>
</dbReference>
<accession>A0ABU9VX92</accession>
<feature type="transmembrane region" description="Helical" evidence="4">
    <location>
        <begin position="180"/>
        <end position="198"/>
    </location>
</feature>
<comment type="caution">
    <text evidence="6">The sequence shown here is derived from an EMBL/GenBank/DDBJ whole genome shotgun (WGS) entry which is preliminary data.</text>
</comment>
<feature type="domain" description="Histidine kinase/HSP90-like ATPase" evidence="5">
    <location>
        <begin position="348"/>
        <end position="477"/>
    </location>
</feature>
<keyword evidence="7" id="KW-1185">Reference proteome</keyword>
<dbReference type="Pfam" id="PF14501">
    <property type="entry name" value="HATPase_c_5"/>
    <property type="match status" value="1"/>
</dbReference>
<evidence type="ECO:0000259" key="5">
    <source>
        <dbReference type="SMART" id="SM00387"/>
    </source>
</evidence>
<sequence length="480" mass="53914">MKRKAEEIRYVMVNEVIVVAEIVRWIVSMVDLSLIFWLVSPFLKHRGGSKAKTVALLLAAGSINALTNRYFGSASTPGLLLMMLVSGLFFTQIFTSRLRRILGCMIVAVIAISIVELLVIVVLLALTSLPPETFNEWGFYRMLGIVSSKGLSLVLVLGLYPKLNLFHPADIEGEGIAPTVVLAGIFNVAVIFISFSIYMHSEAVSGIDRLALVAFLLVVMFFSVTVLIFLNKRTVLHQQQREWQIKEEAYRQQVFFTESMQEALVSVRTQRHDFNHHLNCLYGLMEMNRPQEARQYVQKLIKEVETVNDLIGIEHPEMAALLNVKRMTAREKQIPMELEALIPAALPIAPLDLCIIMGNLVTNAIEACEQLPVEDRHMAVRVHVKQEHLVIQVINQKKATVQITEAMIREGYSHKSIAGEAKEAGEAEEKSNGRMNTGEHGLGLLSVRQIIQRYEGILKIEDEGRRFNVNVAIPLVISDH</sequence>
<feature type="transmembrane region" description="Helical" evidence="4">
    <location>
        <begin position="210"/>
        <end position="230"/>
    </location>
</feature>
<evidence type="ECO:0000313" key="7">
    <source>
        <dbReference type="Proteomes" id="UP001407405"/>
    </source>
</evidence>
<feature type="transmembrane region" description="Helical" evidence="4">
    <location>
        <begin position="101"/>
        <end position="126"/>
    </location>
</feature>
<dbReference type="Gene3D" id="3.30.565.10">
    <property type="entry name" value="Histidine kinase-like ATPase, C-terminal domain"/>
    <property type="match status" value="1"/>
</dbReference>
<evidence type="ECO:0000256" key="1">
    <source>
        <dbReference type="ARBA" id="ARBA00022553"/>
    </source>
</evidence>
<evidence type="ECO:0000256" key="2">
    <source>
        <dbReference type="ARBA" id="ARBA00022679"/>
    </source>
</evidence>
<dbReference type="RefSeq" id="WP_343187067.1">
    <property type="nucleotide sequence ID" value="NZ_JBCITM010000021.1"/>
</dbReference>
<keyword evidence="2" id="KW-0808">Transferase</keyword>
<dbReference type="Proteomes" id="UP001407405">
    <property type="component" value="Unassembled WGS sequence"/>
</dbReference>
<dbReference type="SUPFAM" id="SSF55890">
    <property type="entry name" value="Sporulation response regulatory protein Spo0B"/>
    <property type="match status" value="1"/>
</dbReference>
<dbReference type="SMART" id="SM00387">
    <property type="entry name" value="HATPase_c"/>
    <property type="match status" value="1"/>
</dbReference>
<dbReference type="Pfam" id="PF14689">
    <property type="entry name" value="SPOB_a"/>
    <property type="match status" value="1"/>
</dbReference>
<keyword evidence="4" id="KW-0472">Membrane</keyword>
<keyword evidence="3" id="KW-0418">Kinase</keyword>
<evidence type="ECO:0000256" key="3">
    <source>
        <dbReference type="ARBA" id="ARBA00022777"/>
    </source>
</evidence>
<dbReference type="InterPro" id="IPR032834">
    <property type="entry name" value="NatK-like_C"/>
</dbReference>
<dbReference type="InterPro" id="IPR016120">
    <property type="entry name" value="Sig_transdc_His_kin_SpoOB"/>
</dbReference>
<keyword evidence="4" id="KW-0812">Transmembrane</keyword>
<evidence type="ECO:0000313" key="6">
    <source>
        <dbReference type="EMBL" id="MEN1761782.1"/>
    </source>
</evidence>
<proteinExistence type="predicted"/>
<reference evidence="6 7" key="1">
    <citation type="submission" date="2024-04" db="EMBL/GenBank/DDBJ databases">
        <title>Genome sequencing and metabolic network reconstruction of aminoacids and betaine degradation by Anoxynatronum sibiricum.</title>
        <authorList>
            <person name="Detkova E.N."/>
            <person name="Boltjanskaja Y.V."/>
            <person name="Mardanov A.V."/>
            <person name="Kevbrin V."/>
        </authorList>
    </citation>
    <scope>NUCLEOTIDE SEQUENCE [LARGE SCALE GENOMIC DNA]</scope>
    <source>
        <strain evidence="6 7">Z-7981</strain>
    </source>
</reference>
<gene>
    <name evidence="6" type="ORF">AAIG11_14945</name>
</gene>